<dbReference type="EMBL" id="CP090895">
    <property type="protein sequence ID" value="ULT92385.1"/>
    <property type="molecule type" value="Genomic_DNA"/>
</dbReference>
<accession>A0AAE9D2F7</accession>
<evidence type="ECO:0000313" key="2">
    <source>
        <dbReference type="Proteomes" id="UP000827892"/>
    </source>
</evidence>
<proteinExistence type="predicted"/>
<evidence type="ECO:0000313" key="1">
    <source>
        <dbReference type="EMBL" id="ULT92385.1"/>
    </source>
</evidence>
<name>A0AAE9D2F7_CAEBR</name>
<reference evidence="1 2" key="1">
    <citation type="submission" date="2022-02" db="EMBL/GenBank/DDBJ databases">
        <title>Chromosome-level reference genomes for two strains of Caenorhabditis briggsae: an improved platform for comparative genomics.</title>
        <authorList>
            <person name="Stevens L."/>
            <person name="Andersen E.C."/>
        </authorList>
    </citation>
    <scope>NUCLEOTIDE SEQUENCE [LARGE SCALE GENOMIC DNA]</scope>
    <source>
        <strain evidence="1">QX1410_ONT</strain>
        <tissue evidence="1">Whole-organism</tissue>
    </source>
</reference>
<sequence length="156" mass="18354">MTESEENLMGMEELQQFIQVPDDFPILEDSRSRMTSFSESSAAYLSGIEEEERLFALAALYTDQVINLNMRRRITYTDHLLGSVFDGPCVCPYEKCDLKLFDHRTYRQKKSFFKELLVLQTFCESPFSDFIKSLKIVADLLKDHKKSRYTISLFFW</sequence>
<dbReference type="AlphaFoldDB" id="A0AAE9D2F7"/>
<dbReference type="Proteomes" id="UP000827892">
    <property type="component" value="Chromosome V"/>
</dbReference>
<protein>
    <submittedName>
        <fullName evidence="1">Uncharacterized protein</fullName>
    </submittedName>
</protein>
<organism evidence="1 2">
    <name type="scientific">Caenorhabditis briggsae</name>
    <dbReference type="NCBI Taxonomy" id="6238"/>
    <lineage>
        <taxon>Eukaryota</taxon>
        <taxon>Metazoa</taxon>
        <taxon>Ecdysozoa</taxon>
        <taxon>Nematoda</taxon>
        <taxon>Chromadorea</taxon>
        <taxon>Rhabditida</taxon>
        <taxon>Rhabditina</taxon>
        <taxon>Rhabditomorpha</taxon>
        <taxon>Rhabditoidea</taxon>
        <taxon>Rhabditidae</taxon>
        <taxon>Peloderinae</taxon>
        <taxon>Caenorhabditis</taxon>
    </lineage>
</organism>
<gene>
    <name evidence="1" type="ORF">L3Y34_009871</name>
</gene>